<dbReference type="AlphaFoldDB" id="A0A5P0ZHS6"/>
<accession>A0A5P0ZHS6</accession>
<feature type="domain" description="Xylose isomerase-like TIM barrel" evidence="1">
    <location>
        <begin position="111"/>
        <end position="227"/>
    </location>
</feature>
<organism evidence="2 3">
    <name type="scientific">Companilactobacillus mishanensis</name>
    <dbReference type="NCBI Taxonomy" id="2486008"/>
    <lineage>
        <taxon>Bacteria</taxon>
        <taxon>Bacillati</taxon>
        <taxon>Bacillota</taxon>
        <taxon>Bacilli</taxon>
        <taxon>Lactobacillales</taxon>
        <taxon>Lactobacillaceae</taxon>
        <taxon>Companilactobacillus</taxon>
    </lineage>
</organism>
<evidence type="ECO:0000313" key="3">
    <source>
        <dbReference type="Proteomes" id="UP000380386"/>
    </source>
</evidence>
<gene>
    <name evidence="2" type="ORF">FHL02_05835</name>
</gene>
<name>A0A5P0ZHS6_9LACO</name>
<dbReference type="GO" id="GO:0016853">
    <property type="term" value="F:isomerase activity"/>
    <property type="evidence" value="ECO:0007669"/>
    <property type="project" value="UniProtKB-KW"/>
</dbReference>
<dbReference type="Gene3D" id="3.20.20.150">
    <property type="entry name" value="Divalent-metal-dependent TIM barrel enzymes"/>
    <property type="match status" value="1"/>
</dbReference>
<dbReference type="RefSeq" id="WP_153382982.1">
    <property type="nucleotide sequence ID" value="NZ_VDFM01000005.1"/>
</dbReference>
<evidence type="ECO:0000259" key="1">
    <source>
        <dbReference type="Pfam" id="PF01261"/>
    </source>
</evidence>
<dbReference type="InterPro" id="IPR013022">
    <property type="entry name" value="Xyl_isomerase-like_TIM-brl"/>
</dbReference>
<dbReference type="SUPFAM" id="SSF51658">
    <property type="entry name" value="Xylose isomerase-like"/>
    <property type="match status" value="1"/>
</dbReference>
<evidence type="ECO:0000313" key="2">
    <source>
        <dbReference type="EMBL" id="MQS52535.1"/>
    </source>
</evidence>
<dbReference type="Pfam" id="PF01261">
    <property type="entry name" value="AP_endonuc_2"/>
    <property type="match status" value="1"/>
</dbReference>
<reference evidence="2 3" key="1">
    <citation type="journal article" date="2019" name="Syst. Appl. Microbiol.">
        <title>Polyphasic characterization of two novel Lactobacillus spp. isolated from blown salami packages: Description of Lactobacillus halodurans sp. nov. and Lactobacillus salsicarnum sp. nov.</title>
        <authorList>
            <person name="Schuster J.A."/>
            <person name="Klingl A."/>
            <person name="Vogel R.F."/>
            <person name="Ehrmann M.A."/>
        </authorList>
    </citation>
    <scope>NUCLEOTIDE SEQUENCE [LARGE SCALE GENOMIC DNA]</scope>
    <source>
        <strain evidence="2 3">TMW 1.2118</strain>
    </source>
</reference>
<dbReference type="InterPro" id="IPR036237">
    <property type="entry name" value="Xyl_isomerase-like_sf"/>
</dbReference>
<dbReference type="Proteomes" id="UP000380386">
    <property type="component" value="Unassembled WGS sequence"/>
</dbReference>
<dbReference type="EMBL" id="VDFM01000005">
    <property type="protein sequence ID" value="MQS52535.1"/>
    <property type="molecule type" value="Genomic_DNA"/>
</dbReference>
<protein>
    <submittedName>
        <fullName evidence="2">Sugar phosphate isomerase/epimerase</fullName>
    </submittedName>
</protein>
<sequence length="248" mass="28456">MHVSINTAVFIHEIQAGASQLVCLKGLTDRNVDNIEVRGELFNEATKNEEMKQIFLLCADNDWKFFYSIPGELFLKNTINPNFEQHLQMAEKYHVDQLKISLGDLSEITEEQFEDVKDLLAKYNVKVTIENQPNNNGVLDTFTSQLLKLKEADVPVGYTFDSGNWYWVYEDPVDAFKNLSEDITVFHLKDIKDKETVLLDEGATDWKCLVKNLKSDVPVFLEYEISEKDLDGQIQKVNNLLAERVAEA</sequence>
<proteinExistence type="predicted"/>
<dbReference type="OrthoDB" id="2237247at2"/>
<dbReference type="PANTHER" id="PTHR12110">
    <property type="entry name" value="HYDROXYPYRUVATE ISOMERASE"/>
    <property type="match status" value="1"/>
</dbReference>
<comment type="caution">
    <text evidence="2">The sequence shown here is derived from an EMBL/GenBank/DDBJ whole genome shotgun (WGS) entry which is preliminary data.</text>
</comment>
<keyword evidence="2" id="KW-0413">Isomerase</keyword>
<dbReference type="InterPro" id="IPR050312">
    <property type="entry name" value="IolE/XylAMocC-like"/>
</dbReference>